<keyword evidence="4" id="KW-1003">Cell membrane</keyword>
<evidence type="ECO:0000256" key="7">
    <source>
        <dbReference type="ARBA" id="ARBA00022840"/>
    </source>
</evidence>
<dbReference type="SUPFAM" id="SSF52540">
    <property type="entry name" value="P-loop containing nucleoside triphosphate hydrolases"/>
    <property type="match status" value="1"/>
</dbReference>
<dbReference type="PROSITE" id="PS00211">
    <property type="entry name" value="ABC_TRANSPORTER_1"/>
    <property type="match status" value="1"/>
</dbReference>
<evidence type="ECO:0000313" key="10">
    <source>
        <dbReference type="EMBL" id="KPQ26745.1"/>
    </source>
</evidence>
<keyword evidence="8" id="KW-0472">Membrane</keyword>
<evidence type="ECO:0000259" key="9">
    <source>
        <dbReference type="PROSITE" id="PS50893"/>
    </source>
</evidence>
<protein>
    <submittedName>
        <fullName evidence="10">Tungstate transport system ATP-binding protein</fullName>
        <ecNumber evidence="10">3.6.3.55</ecNumber>
    </submittedName>
</protein>
<dbReference type="Pfam" id="PF00005">
    <property type="entry name" value="ABC_tran"/>
    <property type="match status" value="1"/>
</dbReference>
<evidence type="ECO:0000256" key="5">
    <source>
        <dbReference type="ARBA" id="ARBA00022519"/>
    </source>
</evidence>
<name>A0A0P7Y8Y0_9GAMM</name>
<organism evidence="10 11">
    <name type="scientific">Marinobacter excellens HL-55</name>
    <dbReference type="NCBI Taxonomy" id="1305731"/>
    <lineage>
        <taxon>Bacteria</taxon>
        <taxon>Pseudomonadati</taxon>
        <taxon>Pseudomonadota</taxon>
        <taxon>Gammaproteobacteria</taxon>
        <taxon>Pseudomonadales</taxon>
        <taxon>Marinobacteraceae</taxon>
        <taxon>Marinobacter</taxon>
    </lineage>
</organism>
<dbReference type="SMART" id="SM00382">
    <property type="entry name" value="AAA"/>
    <property type="match status" value="1"/>
</dbReference>
<evidence type="ECO:0000256" key="2">
    <source>
        <dbReference type="ARBA" id="ARBA00005417"/>
    </source>
</evidence>
<comment type="subcellular location">
    <subcellularLocation>
        <location evidence="1">Cell inner membrane</location>
        <topology evidence="1">Peripheral membrane protein</topology>
    </subcellularLocation>
</comment>
<keyword evidence="10" id="KW-0378">Hydrolase</keyword>
<keyword evidence="6" id="KW-0547">Nucleotide-binding</keyword>
<dbReference type="OrthoDB" id="9802264at2"/>
<evidence type="ECO:0000256" key="6">
    <source>
        <dbReference type="ARBA" id="ARBA00022741"/>
    </source>
</evidence>
<evidence type="ECO:0000256" key="8">
    <source>
        <dbReference type="ARBA" id="ARBA00023136"/>
    </source>
</evidence>
<sequence>MTSLNVPMMDAALIAPLPSLHFDDVAFSHQGELLLGPCSFTLGGVGPTLVMGPNGAGKSLMLRLAHGLISPTQGSVSWSCGERPRQAMVFQQPVLLRRSALANLTHALAVNNTPRKARMPLAREALARFGLAARADTPARVLSGGEQQRLALARAWALSPSVLFLDEPTSALDPAATKAVEAAVQEFHQRGTRIVMTTHDLHQARRLAGDVLFLSGGKVREHTSAESFFNGPASKEAQAFMAGELIE</sequence>
<dbReference type="InterPro" id="IPR003439">
    <property type="entry name" value="ABC_transporter-like_ATP-bd"/>
</dbReference>
<dbReference type="EMBL" id="LJZQ01000044">
    <property type="protein sequence ID" value="KPQ26745.1"/>
    <property type="molecule type" value="Genomic_DNA"/>
</dbReference>
<dbReference type="PROSITE" id="PS50893">
    <property type="entry name" value="ABC_TRANSPORTER_2"/>
    <property type="match status" value="1"/>
</dbReference>
<evidence type="ECO:0000313" key="11">
    <source>
        <dbReference type="Proteomes" id="UP000050416"/>
    </source>
</evidence>
<proteinExistence type="inferred from homology"/>
<dbReference type="InterPro" id="IPR027417">
    <property type="entry name" value="P-loop_NTPase"/>
</dbReference>
<dbReference type="Proteomes" id="UP000050416">
    <property type="component" value="Unassembled WGS sequence"/>
</dbReference>
<dbReference type="AlphaFoldDB" id="A0A0P7Y8Y0"/>
<comment type="similarity">
    <text evidence="2">Belongs to the ABC transporter superfamily.</text>
</comment>
<comment type="caution">
    <text evidence="10">The sequence shown here is derived from an EMBL/GenBank/DDBJ whole genome shotgun (WGS) entry which is preliminary data.</text>
</comment>
<dbReference type="GO" id="GO:0016887">
    <property type="term" value="F:ATP hydrolysis activity"/>
    <property type="evidence" value="ECO:0007669"/>
    <property type="project" value="InterPro"/>
</dbReference>
<evidence type="ECO:0000256" key="3">
    <source>
        <dbReference type="ARBA" id="ARBA00022448"/>
    </source>
</evidence>
<dbReference type="PANTHER" id="PTHR43166:SF9">
    <property type="entry name" value="GLUTAMATE_ASPARTATE IMPORT ATP-BINDING PROTEIN GLTL"/>
    <property type="match status" value="1"/>
</dbReference>
<dbReference type="PATRIC" id="fig|1305731.5.peg.2851"/>
<evidence type="ECO:0000256" key="1">
    <source>
        <dbReference type="ARBA" id="ARBA00004417"/>
    </source>
</evidence>
<accession>A0A0P7Y8Y0</accession>
<dbReference type="Gene3D" id="3.40.50.300">
    <property type="entry name" value="P-loop containing nucleotide triphosphate hydrolases"/>
    <property type="match status" value="1"/>
</dbReference>
<reference evidence="10 11" key="1">
    <citation type="submission" date="2015-09" db="EMBL/GenBank/DDBJ databases">
        <title>Identification and resolution of microdiversity through metagenomic sequencing of parallel consortia.</title>
        <authorList>
            <person name="Nelson W.C."/>
            <person name="Romine M.F."/>
            <person name="Lindemann S.R."/>
        </authorList>
    </citation>
    <scope>NUCLEOTIDE SEQUENCE [LARGE SCALE GENOMIC DNA]</scope>
    <source>
        <strain evidence="10">HL-55</strain>
    </source>
</reference>
<dbReference type="EC" id="3.6.3.55" evidence="10"/>
<dbReference type="STRING" id="1305731.GCA_000934705_02648"/>
<dbReference type="GO" id="GO:0005886">
    <property type="term" value="C:plasma membrane"/>
    <property type="evidence" value="ECO:0007669"/>
    <property type="project" value="UniProtKB-SubCell"/>
</dbReference>
<gene>
    <name evidence="10" type="primary">tupC</name>
    <name evidence="10" type="ORF">HLUCCX14_17440</name>
</gene>
<dbReference type="GO" id="GO:0005524">
    <property type="term" value="F:ATP binding"/>
    <property type="evidence" value="ECO:0007669"/>
    <property type="project" value="UniProtKB-KW"/>
</dbReference>
<dbReference type="InterPro" id="IPR003593">
    <property type="entry name" value="AAA+_ATPase"/>
</dbReference>
<dbReference type="InterPro" id="IPR050086">
    <property type="entry name" value="MetN_ABC_transporter-like"/>
</dbReference>
<keyword evidence="3" id="KW-0813">Transport</keyword>
<keyword evidence="5" id="KW-0997">Cell inner membrane</keyword>
<evidence type="ECO:0000256" key="4">
    <source>
        <dbReference type="ARBA" id="ARBA00022475"/>
    </source>
</evidence>
<dbReference type="PANTHER" id="PTHR43166">
    <property type="entry name" value="AMINO ACID IMPORT ATP-BINDING PROTEIN"/>
    <property type="match status" value="1"/>
</dbReference>
<feature type="domain" description="ABC transporter" evidence="9">
    <location>
        <begin position="20"/>
        <end position="241"/>
    </location>
</feature>
<dbReference type="InterPro" id="IPR017871">
    <property type="entry name" value="ABC_transporter-like_CS"/>
</dbReference>
<keyword evidence="7 10" id="KW-0067">ATP-binding</keyword>